<proteinExistence type="inferred from homology"/>
<evidence type="ECO:0000256" key="11">
    <source>
        <dbReference type="ARBA" id="ARBA00022840"/>
    </source>
</evidence>
<evidence type="ECO:0000256" key="4">
    <source>
        <dbReference type="ARBA" id="ARBA00022553"/>
    </source>
</evidence>
<dbReference type="CDD" id="cd00051">
    <property type="entry name" value="EFh"/>
    <property type="match status" value="1"/>
</dbReference>
<evidence type="ECO:0000256" key="5">
    <source>
        <dbReference type="ARBA" id="ARBA00022679"/>
    </source>
</evidence>
<comment type="similarity">
    <text evidence="1">Belongs to the protein kinase superfamily. CAMK Ser/Thr protein kinase family. CaMK subfamily.</text>
</comment>
<comment type="caution">
    <text evidence="20">The sequence shown here is derived from an EMBL/GenBank/DDBJ whole genome shotgun (WGS) entry which is preliminary data.</text>
</comment>
<dbReference type="PROSITE" id="PS50222">
    <property type="entry name" value="EF_HAND_2"/>
    <property type="match status" value="4"/>
</dbReference>
<evidence type="ECO:0000313" key="21">
    <source>
        <dbReference type="Proteomes" id="UP001367508"/>
    </source>
</evidence>
<keyword evidence="9" id="KW-0418">Kinase</keyword>
<feature type="binding site" evidence="16">
    <location>
        <position position="56"/>
    </location>
    <ligand>
        <name>ATP</name>
        <dbReference type="ChEBI" id="CHEBI:30616"/>
    </ligand>
</feature>
<dbReference type="InterPro" id="IPR002048">
    <property type="entry name" value="EF_hand_dom"/>
</dbReference>
<organism evidence="20 21">
    <name type="scientific">Canavalia gladiata</name>
    <name type="common">Sword bean</name>
    <name type="synonym">Dolichos gladiatus</name>
    <dbReference type="NCBI Taxonomy" id="3824"/>
    <lineage>
        <taxon>Eukaryota</taxon>
        <taxon>Viridiplantae</taxon>
        <taxon>Streptophyta</taxon>
        <taxon>Embryophyta</taxon>
        <taxon>Tracheophyta</taxon>
        <taxon>Spermatophyta</taxon>
        <taxon>Magnoliopsida</taxon>
        <taxon>eudicotyledons</taxon>
        <taxon>Gunneridae</taxon>
        <taxon>Pentapetalae</taxon>
        <taxon>rosids</taxon>
        <taxon>fabids</taxon>
        <taxon>Fabales</taxon>
        <taxon>Fabaceae</taxon>
        <taxon>Papilionoideae</taxon>
        <taxon>50 kb inversion clade</taxon>
        <taxon>NPAAA clade</taxon>
        <taxon>indigoferoid/millettioid clade</taxon>
        <taxon>Phaseoleae</taxon>
        <taxon>Canavalia</taxon>
    </lineage>
</organism>
<dbReference type="SUPFAM" id="SSF47473">
    <property type="entry name" value="EF-hand"/>
    <property type="match status" value="1"/>
</dbReference>
<evidence type="ECO:0000256" key="14">
    <source>
        <dbReference type="ARBA" id="ARBA00048679"/>
    </source>
</evidence>
<dbReference type="EC" id="2.7.11.1" evidence="2"/>
<keyword evidence="21" id="KW-1185">Reference proteome</keyword>
<protein>
    <recommendedName>
        <fullName evidence="2">non-specific serine/threonine protein kinase</fullName>
        <ecNumber evidence="2">2.7.11.1</ecNumber>
    </recommendedName>
</protein>
<dbReference type="PROSITE" id="PS00107">
    <property type="entry name" value="PROTEIN_KINASE_ATP"/>
    <property type="match status" value="1"/>
</dbReference>
<comment type="catalytic activity">
    <reaction evidence="14">
        <text>L-seryl-[protein] + ATP = O-phospho-L-seryl-[protein] + ADP + H(+)</text>
        <dbReference type="Rhea" id="RHEA:17989"/>
        <dbReference type="Rhea" id="RHEA-COMP:9863"/>
        <dbReference type="Rhea" id="RHEA-COMP:11604"/>
        <dbReference type="ChEBI" id="CHEBI:15378"/>
        <dbReference type="ChEBI" id="CHEBI:29999"/>
        <dbReference type="ChEBI" id="CHEBI:30616"/>
        <dbReference type="ChEBI" id="CHEBI:83421"/>
        <dbReference type="ChEBI" id="CHEBI:456216"/>
        <dbReference type="EC" id="2.7.11.1"/>
    </reaction>
</comment>
<dbReference type="FunFam" id="1.10.238.10:FF:000291">
    <property type="entry name" value="Calcium-dependent protein kinase SK5"/>
    <property type="match status" value="1"/>
</dbReference>
<evidence type="ECO:0000256" key="2">
    <source>
        <dbReference type="ARBA" id="ARBA00012513"/>
    </source>
</evidence>
<dbReference type="PROSITE" id="PS00018">
    <property type="entry name" value="EF_HAND_1"/>
    <property type="match status" value="4"/>
</dbReference>
<evidence type="ECO:0000256" key="6">
    <source>
        <dbReference type="ARBA" id="ARBA00022723"/>
    </source>
</evidence>
<dbReference type="Gene3D" id="3.30.200.20">
    <property type="entry name" value="Phosphorylase Kinase, domain 1"/>
    <property type="match status" value="1"/>
</dbReference>
<dbReference type="Gene3D" id="1.10.238.10">
    <property type="entry name" value="EF-hand"/>
    <property type="match status" value="2"/>
</dbReference>
<comment type="function">
    <text evidence="15">May play a role in signal transduction pathways that involve calcium as a second messenger.</text>
</comment>
<dbReference type="EMBL" id="JAYMYQ010000002">
    <property type="protein sequence ID" value="KAK7350762.1"/>
    <property type="molecule type" value="Genomic_DNA"/>
</dbReference>
<keyword evidence="10" id="KW-0106">Calcium</keyword>
<feature type="domain" description="EF-hand" evidence="19">
    <location>
        <begin position="400"/>
        <end position="435"/>
    </location>
</feature>
<dbReference type="FunFam" id="3.30.200.20:FF:000004">
    <property type="entry name" value="Calcium-dependent protein kinase 1"/>
    <property type="match status" value="1"/>
</dbReference>
<comment type="catalytic activity">
    <reaction evidence="13">
        <text>L-threonyl-[protein] + ATP = O-phospho-L-threonyl-[protein] + ADP + H(+)</text>
        <dbReference type="Rhea" id="RHEA:46608"/>
        <dbReference type="Rhea" id="RHEA-COMP:11060"/>
        <dbReference type="Rhea" id="RHEA-COMP:11605"/>
        <dbReference type="ChEBI" id="CHEBI:15378"/>
        <dbReference type="ChEBI" id="CHEBI:30013"/>
        <dbReference type="ChEBI" id="CHEBI:30616"/>
        <dbReference type="ChEBI" id="CHEBI:61977"/>
        <dbReference type="ChEBI" id="CHEBI:456216"/>
        <dbReference type="EC" id="2.7.11.1"/>
    </reaction>
</comment>
<dbReference type="InterPro" id="IPR000719">
    <property type="entry name" value="Prot_kinase_dom"/>
</dbReference>
<dbReference type="Proteomes" id="UP001367508">
    <property type="component" value="Unassembled WGS sequence"/>
</dbReference>
<dbReference type="Gene3D" id="1.10.510.10">
    <property type="entry name" value="Transferase(Phosphotransferase) domain 1"/>
    <property type="match status" value="1"/>
</dbReference>
<keyword evidence="7" id="KW-0677">Repeat</keyword>
<keyword evidence="4" id="KW-0597">Phosphoprotein</keyword>
<dbReference type="FunFam" id="1.10.510.10:FF:001294">
    <property type="entry name" value="CDPK-related kinase 3"/>
    <property type="match status" value="1"/>
</dbReference>
<evidence type="ECO:0000256" key="3">
    <source>
        <dbReference type="ARBA" id="ARBA00022527"/>
    </source>
</evidence>
<evidence type="ECO:0000256" key="8">
    <source>
        <dbReference type="ARBA" id="ARBA00022741"/>
    </source>
</evidence>
<feature type="domain" description="EF-hand" evidence="19">
    <location>
        <begin position="364"/>
        <end position="399"/>
    </location>
</feature>
<dbReference type="InterPro" id="IPR018247">
    <property type="entry name" value="EF_Hand_1_Ca_BS"/>
</dbReference>
<evidence type="ECO:0000256" key="10">
    <source>
        <dbReference type="ARBA" id="ARBA00022837"/>
    </source>
</evidence>
<keyword evidence="5" id="KW-0808">Transferase</keyword>
<reference evidence="20 21" key="1">
    <citation type="submission" date="2024-01" db="EMBL/GenBank/DDBJ databases">
        <title>The genomes of 5 underutilized Papilionoideae crops provide insights into root nodulation and disease resistanc.</title>
        <authorList>
            <person name="Jiang F."/>
        </authorList>
    </citation>
    <scope>NUCLEOTIDE SEQUENCE [LARGE SCALE GENOMIC DNA]</scope>
    <source>
        <strain evidence="20">LVBAO_FW01</strain>
        <tissue evidence="20">Leaves</tissue>
    </source>
</reference>
<dbReference type="FunFam" id="1.10.238.10:FF:000086">
    <property type="entry name" value="calcium-dependent protein kinase SK5"/>
    <property type="match status" value="1"/>
</dbReference>
<dbReference type="GO" id="GO:0005524">
    <property type="term" value="F:ATP binding"/>
    <property type="evidence" value="ECO:0007669"/>
    <property type="project" value="UniProtKB-UniRule"/>
</dbReference>
<dbReference type="AlphaFoldDB" id="A0AAN9QWP9"/>
<dbReference type="InterPro" id="IPR008271">
    <property type="entry name" value="Ser/Thr_kinase_AS"/>
</dbReference>
<evidence type="ECO:0000256" key="7">
    <source>
        <dbReference type="ARBA" id="ARBA00022737"/>
    </source>
</evidence>
<dbReference type="PANTHER" id="PTHR24349">
    <property type="entry name" value="SERINE/THREONINE-PROTEIN KINASE"/>
    <property type="match status" value="1"/>
</dbReference>
<evidence type="ECO:0000256" key="12">
    <source>
        <dbReference type="ARBA" id="ARBA00024334"/>
    </source>
</evidence>
<dbReference type="SMART" id="SM00220">
    <property type="entry name" value="S_TKc"/>
    <property type="match status" value="1"/>
</dbReference>
<evidence type="ECO:0000313" key="20">
    <source>
        <dbReference type="EMBL" id="KAK7350762.1"/>
    </source>
</evidence>
<feature type="domain" description="EF-hand" evidence="19">
    <location>
        <begin position="438"/>
        <end position="469"/>
    </location>
</feature>
<dbReference type="SMART" id="SM00054">
    <property type="entry name" value="EFh"/>
    <property type="match status" value="4"/>
</dbReference>
<comment type="similarity">
    <text evidence="12">Belongs to the protein kinase superfamily. Ser/Thr protein kinase family. CDPK subfamily.</text>
</comment>
<evidence type="ECO:0000256" key="17">
    <source>
        <dbReference type="RuleBase" id="RU000304"/>
    </source>
</evidence>
<keyword evidence="11 16" id="KW-0067">ATP-binding</keyword>
<gene>
    <name evidence="20" type="ORF">VNO77_09695</name>
</gene>
<dbReference type="InterPro" id="IPR011009">
    <property type="entry name" value="Kinase-like_dom_sf"/>
</dbReference>
<evidence type="ECO:0000256" key="13">
    <source>
        <dbReference type="ARBA" id="ARBA00047899"/>
    </source>
</evidence>
<dbReference type="CDD" id="cd05117">
    <property type="entry name" value="STKc_CAMK"/>
    <property type="match status" value="1"/>
</dbReference>
<feature type="domain" description="Protein kinase" evidence="18">
    <location>
        <begin position="27"/>
        <end position="285"/>
    </location>
</feature>
<keyword evidence="8 16" id="KW-0547">Nucleotide-binding</keyword>
<dbReference type="GO" id="GO:0005509">
    <property type="term" value="F:calcium ion binding"/>
    <property type="evidence" value="ECO:0007669"/>
    <property type="project" value="InterPro"/>
</dbReference>
<dbReference type="InterPro" id="IPR017441">
    <property type="entry name" value="Protein_kinase_ATP_BS"/>
</dbReference>
<dbReference type="PROSITE" id="PS50011">
    <property type="entry name" value="PROTEIN_KINASE_DOM"/>
    <property type="match status" value="1"/>
</dbReference>
<dbReference type="Pfam" id="PF00069">
    <property type="entry name" value="Pkinase"/>
    <property type="match status" value="1"/>
</dbReference>
<feature type="domain" description="EF-hand" evidence="19">
    <location>
        <begin position="328"/>
        <end position="363"/>
    </location>
</feature>
<evidence type="ECO:0000256" key="16">
    <source>
        <dbReference type="PROSITE-ProRule" id="PRU10141"/>
    </source>
</evidence>
<dbReference type="FunFam" id="1.10.510.10:FF:001864">
    <property type="entry name" value="Calcium-dependent protein kinase SK5"/>
    <property type="match status" value="1"/>
</dbReference>
<dbReference type="Pfam" id="PF13499">
    <property type="entry name" value="EF-hand_7"/>
    <property type="match status" value="2"/>
</dbReference>
<dbReference type="GO" id="GO:0004674">
    <property type="term" value="F:protein serine/threonine kinase activity"/>
    <property type="evidence" value="ECO:0007669"/>
    <property type="project" value="UniProtKB-KW"/>
</dbReference>
<evidence type="ECO:0000256" key="15">
    <source>
        <dbReference type="ARBA" id="ARBA00058232"/>
    </source>
</evidence>
<dbReference type="SUPFAM" id="SSF56112">
    <property type="entry name" value="Protein kinase-like (PK-like)"/>
    <property type="match status" value="1"/>
</dbReference>
<evidence type="ECO:0000259" key="19">
    <source>
        <dbReference type="PROSITE" id="PS50222"/>
    </source>
</evidence>
<keyword evidence="6" id="KW-0479">Metal-binding</keyword>
<dbReference type="InterPro" id="IPR011992">
    <property type="entry name" value="EF-hand-dom_pair"/>
</dbReference>
<accession>A0AAN9QWP9</accession>
<dbReference type="InterPro" id="IPR050205">
    <property type="entry name" value="CDPK_Ser/Thr_kinases"/>
</dbReference>
<name>A0AAN9QWP9_CANGL</name>
<evidence type="ECO:0000256" key="9">
    <source>
        <dbReference type="ARBA" id="ARBA00022777"/>
    </source>
</evidence>
<dbReference type="PROSITE" id="PS00108">
    <property type="entry name" value="PROTEIN_KINASE_ST"/>
    <property type="match status" value="1"/>
</dbReference>
<evidence type="ECO:0000256" key="1">
    <source>
        <dbReference type="ARBA" id="ARBA00005354"/>
    </source>
</evidence>
<sequence>MSKSSTAVPPEPAWVLPYQTENLREVYTLGRKLGQGQFGTTYLCRHNGTGRTYACKSISKRKLSCKEDYEDVWREIQIMHHLSEHPNVVRIHGTYEDAFSVHLVMELCEGGELFDRIVQKGHYSEREAAKLIKTIVEVVEACHFLGVMHRDLKPENFLFDTVEEDAKLKATDFGLSVFYKPGETFCDVVGSPYYVAPEVLRKHYGPEADVWSAGVILYILLSGVPPFWAETEQGIFRQILLGRLDFQSEPWPSISDSAKDLIRKMLDRNPKTRLTAHKVLSHPWIVDDNIAPDKHLDSAVLSRLKQFSAMNKLKKMALRVIAEKLSEEEIGGLKELFKMIDADNSGTITYDELKEGLKRVGSELMESEIKDLMDAADIDNSGTIDYGEFIAATIHLNKLEREENLFSAFSYFDRDGSGYITIDEIQLAFKEFGLDDVHINETVKEIDQDNDGQIDYGEFVAMMRKGNGGVGRRTMRGALNVRDALEITGNGSN</sequence>
<evidence type="ECO:0000259" key="18">
    <source>
        <dbReference type="PROSITE" id="PS50011"/>
    </source>
</evidence>
<keyword evidence="3 17" id="KW-0723">Serine/threonine-protein kinase</keyword>